<reference evidence="2 3" key="2">
    <citation type="submission" date="2015-01" db="EMBL/GenBank/DDBJ databases">
        <title>Vibrio sp. C5 JCM 19232 whole genome shotgun sequence.</title>
        <authorList>
            <person name="Sawabe T."/>
            <person name="Meirelles P."/>
            <person name="Feng G."/>
            <person name="Sayaka M."/>
            <person name="Hattori M."/>
            <person name="Ohkuma M."/>
        </authorList>
    </citation>
    <scope>NUCLEOTIDE SEQUENCE [LARGE SCALE GENOMIC DNA]</scope>
    <source>
        <strain evidence="2 3">JCM19232</strain>
    </source>
</reference>
<gene>
    <name evidence="1" type="ORF">JCM19231_1325</name>
    <name evidence="2" type="ORF">JCM19232_3633</name>
</gene>
<dbReference type="Proteomes" id="UP000031670">
    <property type="component" value="Unassembled WGS sequence"/>
</dbReference>
<dbReference type="EMBL" id="BBRZ01000050">
    <property type="protein sequence ID" value="GAM57296.1"/>
    <property type="molecule type" value="Genomic_DNA"/>
</dbReference>
<comment type="caution">
    <text evidence="1">The sequence shown here is derived from an EMBL/GenBank/DDBJ whole genome shotgun (WGS) entry which is preliminary data.</text>
</comment>
<accession>A0A0B8NTW1</accession>
<evidence type="ECO:0000313" key="1">
    <source>
        <dbReference type="EMBL" id="GAM57296.1"/>
    </source>
</evidence>
<dbReference type="AlphaFoldDB" id="A0A0B8NTW1"/>
<reference evidence="3 4" key="3">
    <citation type="submission" date="2015-01" db="EMBL/GenBank/DDBJ databases">
        <authorList>
            <consortium name="NBRP consortium"/>
            <person name="Sawabe T."/>
            <person name="Meirelles P."/>
            <person name="Feng G."/>
            <person name="Sayaka M."/>
            <person name="Hattori M."/>
            <person name="Ohkuma M."/>
        </authorList>
    </citation>
    <scope>NUCLEOTIDE SEQUENCE [LARGE SCALE GENOMIC DNA]</scope>
    <source>
        <strain evidence="4">JCM 19231</strain>
        <strain evidence="1">JCM19231</strain>
        <strain evidence="2 3">JCM19232</strain>
    </source>
</reference>
<evidence type="ECO:0000313" key="3">
    <source>
        <dbReference type="Proteomes" id="UP000031670"/>
    </source>
</evidence>
<dbReference type="EMBL" id="BBSA01000002">
    <property type="protein sequence ID" value="GAM60691.1"/>
    <property type="molecule type" value="Genomic_DNA"/>
</dbReference>
<sequence>MLDGVQGISGTHAKKILANMKKMGKHYFGMDEQEAEHMYKMIIGTALASIIESDSI</sequence>
<evidence type="ECO:0000313" key="2">
    <source>
        <dbReference type="EMBL" id="GAM60691.1"/>
    </source>
</evidence>
<accession>A0A0B8P375</accession>
<evidence type="ECO:0000313" key="4">
    <source>
        <dbReference type="Proteomes" id="UP000031671"/>
    </source>
</evidence>
<name>A0A0B8NTW1_9VIBR</name>
<dbReference type="Proteomes" id="UP000031671">
    <property type="component" value="Unassembled WGS sequence"/>
</dbReference>
<organism evidence="1 4">
    <name type="scientific">Vibrio ishigakensis</name>
    <dbReference type="NCBI Taxonomy" id="1481914"/>
    <lineage>
        <taxon>Bacteria</taxon>
        <taxon>Pseudomonadati</taxon>
        <taxon>Pseudomonadota</taxon>
        <taxon>Gammaproteobacteria</taxon>
        <taxon>Vibrionales</taxon>
        <taxon>Vibrionaceae</taxon>
        <taxon>Vibrio</taxon>
    </lineage>
</organism>
<proteinExistence type="predicted"/>
<protein>
    <submittedName>
        <fullName evidence="1">Uncharacterized protein</fullName>
    </submittedName>
</protein>
<keyword evidence="4" id="KW-1185">Reference proteome</keyword>
<reference evidence="1 4" key="1">
    <citation type="submission" date="2015-01" db="EMBL/GenBank/DDBJ databases">
        <title>Vibrio sp. C1 JCM 19231 whole genome shotgun sequence.</title>
        <authorList>
            <person name="Sawabe T."/>
            <person name="Meirelles P."/>
            <person name="Feng G."/>
            <person name="Sayaka M."/>
            <person name="Hattori M."/>
            <person name="Ohkuma M."/>
        </authorList>
    </citation>
    <scope>NUCLEOTIDE SEQUENCE [LARGE SCALE GENOMIC DNA]</scope>
    <source>
        <strain evidence="4">JCM 19231</strain>
        <strain evidence="1">JCM19231</strain>
    </source>
</reference>